<dbReference type="PANTHER" id="PTHR45586:SF1">
    <property type="entry name" value="LIPOPOLYSACCHARIDE ASSEMBLY PROTEIN B"/>
    <property type="match status" value="1"/>
</dbReference>
<proteinExistence type="predicted"/>
<dbReference type="Gene3D" id="1.25.40.10">
    <property type="entry name" value="Tetratricopeptide repeat domain"/>
    <property type="match status" value="2"/>
</dbReference>
<dbReference type="InterPro" id="IPR051012">
    <property type="entry name" value="CellSynth/LPSAsmb/PSIAsmb"/>
</dbReference>
<keyword evidence="2 3" id="KW-0802">TPR repeat</keyword>
<dbReference type="InterPro" id="IPR019734">
    <property type="entry name" value="TPR_rpt"/>
</dbReference>
<accession>A0AAE4Z7S7</accession>
<gene>
    <name evidence="4" type="ORF">GWO12_02855</name>
</gene>
<evidence type="ECO:0000256" key="1">
    <source>
        <dbReference type="ARBA" id="ARBA00022737"/>
    </source>
</evidence>
<evidence type="ECO:0000256" key="2">
    <source>
        <dbReference type="ARBA" id="ARBA00022803"/>
    </source>
</evidence>
<evidence type="ECO:0000313" key="4">
    <source>
        <dbReference type="EMBL" id="NIR74047.1"/>
    </source>
</evidence>
<dbReference type="Pfam" id="PF13432">
    <property type="entry name" value="TPR_16"/>
    <property type="match status" value="2"/>
</dbReference>
<organism evidence="4 5">
    <name type="scientific">Candidatus Kutchimonas denitrificans</name>
    <dbReference type="NCBI Taxonomy" id="3056748"/>
    <lineage>
        <taxon>Bacteria</taxon>
        <taxon>Pseudomonadati</taxon>
        <taxon>Gemmatimonadota</taxon>
        <taxon>Gemmatimonadia</taxon>
        <taxon>Candidatus Palauibacterales</taxon>
        <taxon>Candidatus Palauibacteraceae</taxon>
        <taxon>Candidatus Kutchimonas</taxon>
    </lineage>
</organism>
<dbReference type="SUPFAM" id="SSF48452">
    <property type="entry name" value="TPR-like"/>
    <property type="match status" value="1"/>
</dbReference>
<dbReference type="SMART" id="SM00028">
    <property type="entry name" value="TPR"/>
    <property type="match status" value="4"/>
</dbReference>
<dbReference type="InterPro" id="IPR011990">
    <property type="entry name" value="TPR-like_helical_dom_sf"/>
</dbReference>
<sequence>MRKAGAIFALVLAGLFAVISLVKLRAPDGDGEGAADAVSATERQRVLHFWEIYREATEHRTAGRVREAAEAYARALELNGRHEDALYYLGSMQLELGDFGEAEKNWKRLLEVNPSSGRAHSRLAALYSCPEPTGLFDLDRAAAQYRSALELNQEQTGPRLGLAELALARGDMAAASRYLDHVLGSDASSVEAHFLEGYIAWKRGDMGAARASFAEAVERAQPEKPAGGVAGEGDTRAGSRPLLASVERCRRAWVDRSELRDLDVDASREMVETRYRRLDAQLAEFRPRRP</sequence>
<dbReference type="AlphaFoldDB" id="A0AAE4Z7S7"/>
<dbReference type="PANTHER" id="PTHR45586">
    <property type="entry name" value="TPR REPEAT-CONTAINING PROTEIN PA4667"/>
    <property type="match status" value="1"/>
</dbReference>
<feature type="repeat" description="TPR" evidence="3">
    <location>
        <begin position="83"/>
        <end position="116"/>
    </location>
</feature>
<keyword evidence="1" id="KW-0677">Repeat</keyword>
<name>A0AAE4Z7S7_9BACT</name>
<protein>
    <submittedName>
        <fullName evidence="4">Tetratricopeptide repeat protein</fullName>
    </submittedName>
</protein>
<comment type="caution">
    <text evidence="4">The sequence shown here is derived from an EMBL/GenBank/DDBJ whole genome shotgun (WGS) entry which is preliminary data.</text>
</comment>
<evidence type="ECO:0000313" key="5">
    <source>
        <dbReference type="Proteomes" id="UP000702544"/>
    </source>
</evidence>
<dbReference type="EMBL" id="JAACAK010000018">
    <property type="protein sequence ID" value="NIR74047.1"/>
    <property type="molecule type" value="Genomic_DNA"/>
</dbReference>
<reference evidence="4 5" key="1">
    <citation type="submission" date="2020-01" db="EMBL/GenBank/DDBJ databases">
        <title>Genomes assembled from Gulf of Kutch pelagic sediment metagenomes.</title>
        <authorList>
            <person name="Chandrashekar M."/>
            <person name="Mahajan M.S."/>
            <person name="Dave K.J."/>
            <person name="Vatsa P."/>
            <person name="Nathani N.M."/>
        </authorList>
    </citation>
    <scope>NUCLEOTIDE SEQUENCE [LARGE SCALE GENOMIC DNA]</scope>
    <source>
        <strain evidence="4">KS3-K002</strain>
    </source>
</reference>
<dbReference type="PROSITE" id="PS50005">
    <property type="entry name" value="TPR"/>
    <property type="match status" value="1"/>
</dbReference>
<dbReference type="Proteomes" id="UP000702544">
    <property type="component" value="Unassembled WGS sequence"/>
</dbReference>
<evidence type="ECO:0000256" key="3">
    <source>
        <dbReference type="PROSITE-ProRule" id="PRU00339"/>
    </source>
</evidence>